<protein>
    <submittedName>
        <fullName evidence="1">(pine wood nematode) hypothetical protein</fullName>
    </submittedName>
</protein>
<dbReference type="Proteomes" id="UP000095284">
    <property type="component" value="Unplaced"/>
</dbReference>
<dbReference type="AlphaFoldDB" id="A0A1I7S1M6"/>
<proteinExistence type="predicted"/>
<evidence type="ECO:0000313" key="2">
    <source>
        <dbReference type="Proteomes" id="UP000095284"/>
    </source>
</evidence>
<dbReference type="EMBL" id="CAJFCV020000001">
    <property type="protein sequence ID" value="CAG9081251.1"/>
    <property type="molecule type" value="Genomic_DNA"/>
</dbReference>
<accession>A0A1I7S1M6</accession>
<evidence type="ECO:0000313" key="3">
    <source>
        <dbReference type="Proteomes" id="UP000659654"/>
    </source>
</evidence>
<organism evidence="2 4">
    <name type="scientific">Bursaphelenchus xylophilus</name>
    <name type="common">Pinewood nematode worm</name>
    <name type="synonym">Aphelenchoides xylophilus</name>
    <dbReference type="NCBI Taxonomy" id="6326"/>
    <lineage>
        <taxon>Eukaryota</taxon>
        <taxon>Metazoa</taxon>
        <taxon>Ecdysozoa</taxon>
        <taxon>Nematoda</taxon>
        <taxon>Chromadorea</taxon>
        <taxon>Rhabditida</taxon>
        <taxon>Tylenchina</taxon>
        <taxon>Tylenchomorpha</taxon>
        <taxon>Aphelenchoidea</taxon>
        <taxon>Aphelenchoididae</taxon>
        <taxon>Bursaphelenchus</taxon>
    </lineage>
</organism>
<reference evidence="4" key="1">
    <citation type="submission" date="2016-11" db="UniProtKB">
        <authorList>
            <consortium name="WormBaseParasite"/>
        </authorList>
    </citation>
    <scope>IDENTIFICATION</scope>
</reference>
<dbReference type="Proteomes" id="UP000582659">
    <property type="component" value="Unassembled WGS sequence"/>
</dbReference>
<sequence>MTVNEMHKKYEVFACPSFHKFLSTETTGRPWSTNQMYVILYTNELVSIGTTTVDRYGRTPKSSNSVTGTLHLGTLILVTEYYVSKTILDQHILFKGVREVSRGHGVPHSESVATRFTIIGRQVTRDVRGIMEDMDVVRALCESDGEMGRFARQDLSMGRGVSRRNFGTEV</sequence>
<gene>
    <name evidence="1" type="ORF">BXYJ_LOCUS613</name>
</gene>
<dbReference type="EMBL" id="CAJFDI010000001">
    <property type="protein sequence ID" value="CAD5208377.1"/>
    <property type="molecule type" value="Genomic_DNA"/>
</dbReference>
<evidence type="ECO:0000313" key="1">
    <source>
        <dbReference type="EMBL" id="CAD5208377.1"/>
    </source>
</evidence>
<dbReference type="Proteomes" id="UP000659654">
    <property type="component" value="Unassembled WGS sequence"/>
</dbReference>
<dbReference type="WBParaSite" id="BXY_0690400.1">
    <property type="protein sequence ID" value="BXY_0690400.1"/>
    <property type="gene ID" value="BXY_0690400"/>
</dbReference>
<name>A0A1I7S1M6_BURXY</name>
<reference evidence="1" key="2">
    <citation type="submission" date="2020-09" db="EMBL/GenBank/DDBJ databases">
        <authorList>
            <person name="Kikuchi T."/>
        </authorList>
    </citation>
    <scope>NUCLEOTIDE SEQUENCE</scope>
    <source>
        <strain evidence="1">Ka4C1</strain>
    </source>
</reference>
<evidence type="ECO:0000313" key="4">
    <source>
        <dbReference type="WBParaSite" id="BXY_0690400.1"/>
    </source>
</evidence>
<keyword evidence="3" id="KW-1185">Reference proteome</keyword>